<comment type="catalytic activity">
    <reaction evidence="1">
        <text>[E2 ubiquitin-conjugating enzyme]-S-ubiquitinyl-L-cysteine + [acceptor protein]-L-lysine = [E2 ubiquitin-conjugating enzyme]-L-cysteine + [acceptor protein]-N(6)-ubiquitinyl-L-lysine.</text>
        <dbReference type="EC" id="2.3.2.31"/>
    </reaction>
</comment>
<reference evidence="5" key="1">
    <citation type="submission" date="2020-11" db="EMBL/GenBank/DDBJ databases">
        <authorList>
            <person name="Tran Van P."/>
        </authorList>
    </citation>
    <scope>NUCLEOTIDE SEQUENCE</scope>
</reference>
<evidence type="ECO:0000256" key="1">
    <source>
        <dbReference type="ARBA" id="ARBA00001798"/>
    </source>
</evidence>
<evidence type="ECO:0000313" key="5">
    <source>
        <dbReference type="EMBL" id="CAD7460232.1"/>
    </source>
</evidence>
<protein>
    <recommendedName>
        <fullName evidence="3">RBR-type E3 ubiquitin transferase</fullName>
        <ecNumber evidence="3">2.3.2.31</ecNumber>
    </recommendedName>
</protein>
<evidence type="ECO:0000256" key="3">
    <source>
        <dbReference type="ARBA" id="ARBA00012251"/>
    </source>
</evidence>
<gene>
    <name evidence="5" type="ORF">TTEB3V08_LOCUS8169</name>
</gene>
<evidence type="ECO:0000259" key="4">
    <source>
        <dbReference type="Pfam" id="PF22605"/>
    </source>
</evidence>
<feature type="domain" description="E3 ubiquitin-protein ligase parkin-like IBR" evidence="4">
    <location>
        <begin position="1"/>
        <end position="21"/>
    </location>
</feature>
<sequence>MTKPCPKCRTPTERDGGHTYMNFPGAPEDYVTALTPWYWSSRNSIRNYSGHIRNHVTVPTNETMDPNADAHILCKTRAVLIFGHVTALIQSQEVHVASVARTDREEIISISPALLQKNRSAHA</sequence>
<proteinExistence type="predicted"/>
<dbReference type="GO" id="GO:0061630">
    <property type="term" value="F:ubiquitin protein ligase activity"/>
    <property type="evidence" value="ECO:0007669"/>
    <property type="project" value="UniProtKB-EC"/>
</dbReference>
<accession>A0A7R9IL57</accession>
<dbReference type="InterPro" id="IPR054694">
    <property type="entry name" value="Parkin-like_IBR"/>
</dbReference>
<evidence type="ECO:0000256" key="2">
    <source>
        <dbReference type="ARBA" id="ARBA00004906"/>
    </source>
</evidence>
<name>A0A7R9IL57_9NEOP</name>
<dbReference type="EC" id="2.3.2.31" evidence="3"/>
<comment type="pathway">
    <text evidence="2">Protein modification; protein ubiquitination.</text>
</comment>
<dbReference type="AlphaFoldDB" id="A0A7R9IL57"/>
<dbReference type="EMBL" id="OE003517">
    <property type="protein sequence ID" value="CAD7460232.1"/>
    <property type="molecule type" value="Genomic_DNA"/>
</dbReference>
<dbReference type="Pfam" id="PF22605">
    <property type="entry name" value="IBR_2"/>
    <property type="match status" value="1"/>
</dbReference>
<organism evidence="5">
    <name type="scientific">Timema tahoe</name>
    <dbReference type="NCBI Taxonomy" id="61484"/>
    <lineage>
        <taxon>Eukaryota</taxon>
        <taxon>Metazoa</taxon>
        <taxon>Ecdysozoa</taxon>
        <taxon>Arthropoda</taxon>
        <taxon>Hexapoda</taxon>
        <taxon>Insecta</taxon>
        <taxon>Pterygota</taxon>
        <taxon>Neoptera</taxon>
        <taxon>Polyneoptera</taxon>
        <taxon>Phasmatodea</taxon>
        <taxon>Timematodea</taxon>
        <taxon>Timematoidea</taxon>
        <taxon>Timematidae</taxon>
        <taxon>Timema</taxon>
    </lineage>
</organism>